<feature type="transmembrane region" description="Helical" evidence="1">
    <location>
        <begin position="86"/>
        <end position="107"/>
    </location>
</feature>
<gene>
    <name evidence="2" type="primary">xylP_3</name>
    <name evidence="2" type="ORF">SDC9_54873</name>
</gene>
<reference evidence="2" key="1">
    <citation type="submission" date="2019-08" db="EMBL/GenBank/DDBJ databases">
        <authorList>
            <person name="Kucharzyk K."/>
            <person name="Murdoch R.W."/>
            <person name="Higgins S."/>
            <person name="Loffler F."/>
        </authorList>
    </citation>
    <scope>NUCLEOTIDE SEQUENCE</scope>
</reference>
<keyword evidence="1" id="KW-0812">Transmembrane</keyword>
<feature type="transmembrane region" description="Helical" evidence="1">
    <location>
        <begin position="185"/>
        <end position="208"/>
    </location>
</feature>
<feature type="transmembrane region" description="Helical" evidence="1">
    <location>
        <begin position="236"/>
        <end position="263"/>
    </location>
</feature>
<evidence type="ECO:0000256" key="1">
    <source>
        <dbReference type="SAM" id="Phobius"/>
    </source>
</evidence>
<dbReference type="EMBL" id="VSSQ01001463">
    <property type="protein sequence ID" value="MPM08560.1"/>
    <property type="molecule type" value="Genomic_DNA"/>
</dbReference>
<dbReference type="NCBIfam" id="TIGR00792">
    <property type="entry name" value="gph"/>
    <property type="match status" value="1"/>
</dbReference>
<feature type="transmembrane region" description="Helical" evidence="1">
    <location>
        <begin position="366"/>
        <end position="389"/>
    </location>
</feature>
<dbReference type="GO" id="GO:0008643">
    <property type="term" value="P:carbohydrate transport"/>
    <property type="evidence" value="ECO:0007669"/>
    <property type="project" value="InterPro"/>
</dbReference>
<feature type="transmembrane region" description="Helical" evidence="1">
    <location>
        <begin position="150"/>
        <end position="173"/>
    </location>
</feature>
<dbReference type="AlphaFoldDB" id="A0A644WXC6"/>
<feature type="transmembrane region" description="Helical" evidence="1">
    <location>
        <begin position="15"/>
        <end position="36"/>
    </location>
</feature>
<feature type="transmembrane region" description="Helical" evidence="1">
    <location>
        <begin position="113"/>
        <end position="138"/>
    </location>
</feature>
<dbReference type="GO" id="GO:0015293">
    <property type="term" value="F:symporter activity"/>
    <property type="evidence" value="ECO:0007669"/>
    <property type="project" value="InterPro"/>
</dbReference>
<dbReference type="Gene3D" id="1.20.1250.20">
    <property type="entry name" value="MFS general substrate transporter like domains"/>
    <property type="match status" value="2"/>
</dbReference>
<evidence type="ECO:0000313" key="2">
    <source>
        <dbReference type="EMBL" id="MPM08560.1"/>
    </source>
</evidence>
<accession>A0A644WXC6</accession>
<dbReference type="InterPro" id="IPR001927">
    <property type="entry name" value="Na/Gal_symport"/>
</dbReference>
<protein>
    <submittedName>
        <fullName evidence="2">Isoprimeverose transporter</fullName>
    </submittedName>
</protein>
<dbReference type="CDD" id="cd17332">
    <property type="entry name" value="MFS_MelB_like"/>
    <property type="match status" value="1"/>
</dbReference>
<keyword evidence="1" id="KW-0472">Membrane</keyword>
<sequence length="442" mass="47482">MESKTPSAKLQRRSIVIAGFGQNMVLTFVSTFMLMYLTQYARISKEGLIAVTAILAAAKVFDAINDPVMGVFVDKTRSRWGKLRPYILFSALPVAFFSAILFCIPNFSETGKLIFFAVNLVLWDLAYTACDVPYWGLIGAAFVDPERTKVISYVRAFGSIALGVVTLGAPWLAKLLSFSGGEATGAGWSAAAILIAVVGMAMFTLAFFNTRERHQPPADSVSLKTLFSTLIHNKPLYLVLLGSTLGFGRNIVQAGGAVFAIIAYNDEGYFTLIGAAIILGMVAASFLAPMLLKKIPTKPLMIYSTLAAAVVYAAMYFVGFASLYGMMAMILLTGITLGIFSVVQTTMIADAVDSAEKLTGVRNDGLSFSSLTFVSKLMGSLAVLVFGLMLAGAGYESGVTVTPEMQNKVFLSITIIPAVSCLISIVPFLFYKIPQTEQPSQQ</sequence>
<dbReference type="PANTHER" id="PTHR11328:SF24">
    <property type="entry name" value="MAJOR FACILITATOR SUPERFAMILY (MFS) PROFILE DOMAIN-CONTAINING PROTEIN"/>
    <property type="match status" value="1"/>
</dbReference>
<feature type="transmembrane region" description="Helical" evidence="1">
    <location>
        <begin position="300"/>
        <end position="318"/>
    </location>
</feature>
<feature type="transmembrane region" description="Helical" evidence="1">
    <location>
        <begin position="324"/>
        <end position="345"/>
    </location>
</feature>
<dbReference type="InterPro" id="IPR036259">
    <property type="entry name" value="MFS_trans_sf"/>
</dbReference>
<keyword evidence="1" id="KW-1133">Transmembrane helix</keyword>
<dbReference type="Pfam" id="PF13347">
    <property type="entry name" value="MFS_2"/>
    <property type="match status" value="1"/>
</dbReference>
<name>A0A644WXC6_9ZZZZ</name>
<dbReference type="GO" id="GO:0006814">
    <property type="term" value="P:sodium ion transport"/>
    <property type="evidence" value="ECO:0007669"/>
    <property type="project" value="InterPro"/>
</dbReference>
<dbReference type="InterPro" id="IPR039672">
    <property type="entry name" value="MFS_2"/>
</dbReference>
<comment type="caution">
    <text evidence="2">The sequence shown here is derived from an EMBL/GenBank/DDBJ whole genome shotgun (WGS) entry which is preliminary data.</text>
</comment>
<feature type="transmembrane region" description="Helical" evidence="1">
    <location>
        <begin position="409"/>
        <end position="431"/>
    </location>
</feature>
<dbReference type="GO" id="GO:0005886">
    <property type="term" value="C:plasma membrane"/>
    <property type="evidence" value="ECO:0007669"/>
    <property type="project" value="TreeGrafter"/>
</dbReference>
<dbReference type="PANTHER" id="PTHR11328">
    <property type="entry name" value="MAJOR FACILITATOR SUPERFAMILY DOMAIN-CONTAINING PROTEIN"/>
    <property type="match status" value="1"/>
</dbReference>
<organism evidence="2">
    <name type="scientific">bioreactor metagenome</name>
    <dbReference type="NCBI Taxonomy" id="1076179"/>
    <lineage>
        <taxon>unclassified sequences</taxon>
        <taxon>metagenomes</taxon>
        <taxon>ecological metagenomes</taxon>
    </lineage>
</organism>
<feature type="transmembrane region" description="Helical" evidence="1">
    <location>
        <begin position="269"/>
        <end position="288"/>
    </location>
</feature>
<dbReference type="SUPFAM" id="SSF103473">
    <property type="entry name" value="MFS general substrate transporter"/>
    <property type="match status" value="1"/>
</dbReference>
<proteinExistence type="predicted"/>